<gene>
    <name evidence="3" type="ORF">G3T16_11195</name>
</gene>
<dbReference type="GO" id="GO:0016740">
    <property type="term" value="F:transferase activity"/>
    <property type="evidence" value="ECO:0007669"/>
    <property type="project" value="UniProtKB-KW"/>
</dbReference>
<dbReference type="InterPro" id="IPR004046">
    <property type="entry name" value="GST_C"/>
</dbReference>
<dbReference type="InterPro" id="IPR040079">
    <property type="entry name" value="Glutathione_S-Trfase"/>
</dbReference>
<dbReference type="AlphaFoldDB" id="A0A6C0U1B8"/>
<dbReference type="KEGG" id="kim:G3T16_11195"/>
<dbReference type="EMBL" id="CP048711">
    <property type="protein sequence ID" value="QIB65900.1"/>
    <property type="molecule type" value="Genomic_DNA"/>
</dbReference>
<dbReference type="SFLD" id="SFLDS00019">
    <property type="entry name" value="Glutathione_Transferase_(cytos"/>
    <property type="match status" value="1"/>
</dbReference>
<keyword evidence="4" id="KW-1185">Reference proteome</keyword>
<accession>A0A6C0U1B8</accession>
<reference evidence="3 4" key="1">
    <citation type="submission" date="2020-02" db="EMBL/GenBank/DDBJ databases">
        <title>Genome sequencing for Kineobactrum sp. M2.</title>
        <authorList>
            <person name="Park S.-J."/>
        </authorList>
    </citation>
    <scope>NUCLEOTIDE SEQUENCE [LARGE SCALE GENOMIC DNA]</scope>
    <source>
        <strain evidence="3 4">M2</strain>
    </source>
</reference>
<dbReference type="Gene3D" id="1.20.1050.10">
    <property type="match status" value="1"/>
</dbReference>
<dbReference type="PROSITE" id="PS50404">
    <property type="entry name" value="GST_NTER"/>
    <property type="match status" value="1"/>
</dbReference>
<dbReference type="Gene3D" id="3.40.30.10">
    <property type="entry name" value="Glutaredoxin"/>
    <property type="match status" value="1"/>
</dbReference>
<name>A0A6C0U1B8_9GAMM</name>
<dbReference type="InterPro" id="IPR004045">
    <property type="entry name" value="Glutathione_S-Trfase_N"/>
</dbReference>
<evidence type="ECO:0000259" key="1">
    <source>
        <dbReference type="PROSITE" id="PS50404"/>
    </source>
</evidence>
<dbReference type="SFLD" id="SFLDG00358">
    <property type="entry name" value="Main_(cytGST)"/>
    <property type="match status" value="1"/>
</dbReference>
<dbReference type="PANTHER" id="PTHR44051:SF8">
    <property type="entry name" value="GLUTATHIONE S-TRANSFERASE GSTA"/>
    <property type="match status" value="1"/>
</dbReference>
<feature type="domain" description="GST C-terminal" evidence="2">
    <location>
        <begin position="85"/>
        <end position="222"/>
    </location>
</feature>
<dbReference type="SUPFAM" id="SSF47616">
    <property type="entry name" value="GST C-terminal domain-like"/>
    <property type="match status" value="1"/>
</dbReference>
<evidence type="ECO:0000313" key="3">
    <source>
        <dbReference type="EMBL" id="QIB65900.1"/>
    </source>
</evidence>
<proteinExistence type="predicted"/>
<dbReference type="Proteomes" id="UP000477680">
    <property type="component" value="Chromosome"/>
</dbReference>
<organism evidence="3 4">
    <name type="scientific">Kineobactrum salinum</name>
    <dbReference type="NCBI Taxonomy" id="2708301"/>
    <lineage>
        <taxon>Bacteria</taxon>
        <taxon>Pseudomonadati</taxon>
        <taxon>Pseudomonadota</taxon>
        <taxon>Gammaproteobacteria</taxon>
        <taxon>Cellvibrionales</taxon>
        <taxon>Halieaceae</taxon>
        <taxon>Kineobactrum</taxon>
    </lineage>
</organism>
<evidence type="ECO:0000313" key="4">
    <source>
        <dbReference type="Proteomes" id="UP000477680"/>
    </source>
</evidence>
<dbReference type="InterPro" id="IPR036282">
    <property type="entry name" value="Glutathione-S-Trfase_C_sf"/>
</dbReference>
<protein>
    <submittedName>
        <fullName evidence="3">Glutathione S-transferase</fullName>
    </submittedName>
</protein>
<dbReference type="Pfam" id="PF00043">
    <property type="entry name" value="GST_C"/>
    <property type="match status" value="1"/>
</dbReference>
<sequence>MKLYSSIGPNPKVVRMFMAERGISMPVMEVDTMKGENRREAHLKRNPLGTLPTLELDDGTFLAEILPICEYLEEKNGPSGVIGRTPEERAETRMWTRRIDLQIAEPSCNGMRYSEGLEYFKDRIRTIPHAAADLKQLAQDRITWLDDQMAGKQFVCGDRFTLADILLFAFLEFGARFNQPLNPGNNNIVAWYKRVEARPSASIQQFSPQLLSILDEQKIAPAPS</sequence>
<dbReference type="Pfam" id="PF13417">
    <property type="entry name" value="GST_N_3"/>
    <property type="match status" value="1"/>
</dbReference>
<dbReference type="PANTHER" id="PTHR44051">
    <property type="entry name" value="GLUTATHIONE S-TRANSFERASE-RELATED"/>
    <property type="match status" value="1"/>
</dbReference>
<feature type="domain" description="GST N-terminal" evidence="1">
    <location>
        <begin position="1"/>
        <end position="80"/>
    </location>
</feature>
<dbReference type="CDD" id="cd03051">
    <property type="entry name" value="GST_N_GTT2_like"/>
    <property type="match status" value="1"/>
</dbReference>
<dbReference type="RefSeq" id="WP_163495340.1">
    <property type="nucleotide sequence ID" value="NZ_CP048711.1"/>
</dbReference>
<keyword evidence="3" id="KW-0808">Transferase</keyword>
<dbReference type="SUPFAM" id="SSF52833">
    <property type="entry name" value="Thioredoxin-like"/>
    <property type="match status" value="1"/>
</dbReference>
<evidence type="ECO:0000259" key="2">
    <source>
        <dbReference type="PROSITE" id="PS50405"/>
    </source>
</evidence>
<dbReference type="InterPro" id="IPR034345">
    <property type="entry name" value="Gtt2-like_N"/>
</dbReference>
<dbReference type="InterPro" id="IPR036249">
    <property type="entry name" value="Thioredoxin-like_sf"/>
</dbReference>
<dbReference type="InterPro" id="IPR010987">
    <property type="entry name" value="Glutathione-S-Trfase_C-like"/>
</dbReference>
<dbReference type="PROSITE" id="PS50405">
    <property type="entry name" value="GST_CTER"/>
    <property type="match status" value="1"/>
</dbReference>